<accession>A0ACC0BBD1</accession>
<comment type="caution">
    <text evidence="1">The sequence shown here is derived from an EMBL/GenBank/DDBJ whole genome shotgun (WGS) entry which is preliminary data.</text>
</comment>
<keyword evidence="2" id="KW-1185">Reference proteome</keyword>
<organism evidence="1 2">
    <name type="scientific">Catharanthus roseus</name>
    <name type="common">Madagascar periwinkle</name>
    <name type="synonym">Vinca rosea</name>
    <dbReference type="NCBI Taxonomy" id="4058"/>
    <lineage>
        <taxon>Eukaryota</taxon>
        <taxon>Viridiplantae</taxon>
        <taxon>Streptophyta</taxon>
        <taxon>Embryophyta</taxon>
        <taxon>Tracheophyta</taxon>
        <taxon>Spermatophyta</taxon>
        <taxon>Magnoliopsida</taxon>
        <taxon>eudicotyledons</taxon>
        <taxon>Gunneridae</taxon>
        <taxon>Pentapetalae</taxon>
        <taxon>asterids</taxon>
        <taxon>lamiids</taxon>
        <taxon>Gentianales</taxon>
        <taxon>Apocynaceae</taxon>
        <taxon>Rauvolfioideae</taxon>
        <taxon>Vinceae</taxon>
        <taxon>Catharanthinae</taxon>
        <taxon>Catharanthus</taxon>
    </lineage>
</organism>
<gene>
    <name evidence="1" type="ORF">M9H77_19777</name>
</gene>
<dbReference type="Proteomes" id="UP001060085">
    <property type="component" value="Linkage Group LG04"/>
</dbReference>
<evidence type="ECO:0000313" key="2">
    <source>
        <dbReference type="Proteomes" id="UP001060085"/>
    </source>
</evidence>
<sequence>MAATSVAVGENNVAHEFPQTLQKTSSQEVSRTGKELFQFSQTLQKTMASSVPEDRRAERAQWVLNAPEPPGLWSKLHNFINENIFPKKYKSQTPKDRRLFKILKNVFPIFSWGKSYNVKMFRNDVLAGLTLASLCIPQSIGYASLAKLDPQYGLYTSVVPPLLYALMGSSRDIAIGPVAVVSLLLSVMIQKLEDPDANPVAYRGLVLTVTFFVGVFQAAFGMLRLGFLVDLLSHAAIVGFMAGAAIIIGLQQLKGLLGISKFTNKTDIISVLRAVWRSVHHSEWNIHNFILGCSFLCFILTTRFLGRKKKKLFWLSTTAPLVSVILSTLIVFLTRADEHGVKIVKHIQSGLNPSSINELQFNGAHTAEVVKIGLVVAVIALTEAIAVGRSFASLKGYNLDGNKEMLAMGVMNLAGSLSSCYVATGSFSRTAVNFSAGCETVVSNIVMAVTVIICLEFLTRLLYFTPIAILASIILSALPGLIDLNEAHRIWKLDKIDFLACIGAFLGVLFVSVEIGLLVAVGISFAKVVLLAIQPGTEILGKLPGTDIFVDIHQYPVAVQIPGVVVTRIKSSLFCFANANFITERIIEVATKKQEIDAKENVEGRIQLAVFDMSNMMNIDTTGLSSLEELQRKLALEGIEFAVANPRWQVINKLRMANFVNKIGRKVYLTVGEAIDACLTTTLP</sequence>
<reference evidence="2" key="1">
    <citation type="journal article" date="2023" name="Nat. Plants">
        <title>Single-cell RNA sequencing provides a high-resolution roadmap for understanding the multicellular compartmentation of specialized metabolism.</title>
        <authorList>
            <person name="Sun S."/>
            <person name="Shen X."/>
            <person name="Li Y."/>
            <person name="Li Y."/>
            <person name="Wang S."/>
            <person name="Li R."/>
            <person name="Zhang H."/>
            <person name="Shen G."/>
            <person name="Guo B."/>
            <person name="Wei J."/>
            <person name="Xu J."/>
            <person name="St-Pierre B."/>
            <person name="Chen S."/>
            <person name="Sun C."/>
        </authorList>
    </citation>
    <scope>NUCLEOTIDE SEQUENCE [LARGE SCALE GENOMIC DNA]</scope>
</reference>
<evidence type="ECO:0000313" key="1">
    <source>
        <dbReference type="EMBL" id="KAI5669924.1"/>
    </source>
</evidence>
<dbReference type="EMBL" id="CM044704">
    <property type="protein sequence ID" value="KAI5669924.1"/>
    <property type="molecule type" value="Genomic_DNA"/>
</dbReference>
<protein>
    <submittedName>
        <fullName evidence="1">Uncharacterized protein</fullName>
    </submittedName>
</protein>
<proteinExistence type="predicted"/>
<name>A0ACC0BBD1_CATRO</name>